<dbReference type="Gene3D" id="1.10.510.10">
    <property type="entry name" value="Transferase(Phosphotransferase) domain 1"/>
    <property type="match status" value="1"/>
</dbReference>
<dbReference type="PANTHER" id="PTHR44167">
    <property type="entry name" value="OVARIAN-SPECIFIC SERINE/THREONINE-PROTEIN KINASE LOK-RELATED"/>
    <property type="match status" value="1"/>
</dbReference>
<dbReference type="InterPro" id="IPR008271">
    <property type="entry name" value="Ser/Thr_kinase_AS"/>
</dbReference>
<proteinExistence type="predicted"/>
<dbReference type="GO" id="GO:0044773">
    <property type="term" value="P:mitotic DNA damage checkpoint signaling"/>
    <property type="evidence" value="ECO:0007669"/>
    <property type="project" value="TreeGrafter"/>
</dbReference>
<dbReference type="PROSITE" id="PS00108">
    <property type="entry name" value="PROTEIN_KINASE_ST"/>
    <property type="match status" value="1"/>
</dbReference>
<accession>A0A1L0B7E7</accession>
<evidence type="ECO:0000259" key="1">
    <source>
        <dbReference type="PROSITE" id="PS50011"/>
    </source>
</evidence>
<sequence length="839" mass="95366">MEYTSFFNEIDTNCLKDLQTSFVEKNEHLEDISYNRLFQQNKKYFFQDGGHIKKYINKLIKKPNRSNPYINQYKLIAFPGKSSTTLAKCTNPGVKIKSAIDPSNELIAIKQYKKIKSTHNQVITRSHNNVSLKVIQAYMKNSRTSADQAYNRVQFDKMAWEFYVYKLLDIKLEDVNQVGVKNIVTFHEIIDSSYSNKVWFTFEYCQLGETQWEGDLYDKFITDVWRTCHNNIAVPPLVFKNYVNLRFLLDTLKGLSYINSKGIAHRDIKPSNILVQRDHNNNFVFKISDFETAVVTVDKNYPHIDGVSSSEIYKKYQNEVNKLIGSPMFIAPEICGFACDFDESNDGSQDLKLNYSNKIKLLDPMKFDCWALGISLHCLLQGKKPFDMELGGTEFELYKKINQEDLTEVFKNKDTYGKIYDVTAVREELLVNEEIDEDCQKMCEICMFLLMEVCDQLLVKDNSLRKSASELLSVYSVYFNFIENNLRSLVESSINENSSMNKDILNLVRKSPFKLKSNTSLLSNSSYSNSGESLNIVASPIQTLPKTSTMGKAPGQENSRVSSIRSTSGKFKKIFQIKPKDSSSSDFLKTPEKKLEISLPISQQYLPIDSPNSPLSMNKTLSSGSNIGNSNLQSGNGKYIDLKNFVSSEEQNNANLKQGFARMTLNGDDLSSPFEPDVNCSDDGMISITSTESEDEASDCSDDYLGDDQEYVEFKANGKKEISKSAGSSKPSSAATQYGYNKLNLEEEVRIEAPKRSSMRLKKNESDVLAQQPPVATLKPSAKTIDFKKFLNIESGQEDKTRKKNRLTVLNIRDSILNFENVDALKKYLNFAENGDYNS</sequence>
<feature type="domain" description="Protein kinase" evidence="1">
    <location>
        <begin position="73"/>
        <end position="479"/>
    </location>
</feature>
<dbReference type="SMART" id="SM00220">
    <property type="entry name" value="S_TKc"/>
    <property type="match status" value="1"/>
</dbReference>
<dbReference type="GO" id="GO:0005524">
    <property type="term" value="F:ATP binding"/>
    <property type="evidence" value="ECO:0007669"/>
    <property type="project" value="InterPro"/>
</dbReference>
<dbReference type="Proteomes" id="UP000183365">
    <property type="component" value="Unassembled WGS sequence"/>
</dbReference>
<dbReference type="PROSITE" id="PS50011">
    <property type="entry name" value="PROTEIN_KINASE_DOM"/>
    <property type="match status" value="1"/>
</dbReference>
<dbReference type="VEuPathDB" id="FungiDB:HGUI_03211"/>
<reference evidence="3" key="1">
    <citation type="submission" date="2016-11" db="EMBL/GenBank/DDBJ databases">
        <authorList>
            <person name="Guldener U."/>
        </authorList>
    </citation>
    <scope>NUCLEOTIDE SEQUENCE [LARGE SCALE GENOMIC DNA]</scope>
</reference>
<dbReference type="SUPFAM" id="SSF56112">
    <property type="entry name" value="Protein kinase-like (PK-like)"/>
    <property type="match status" value="1"/>
</dbReference>
<dbReference type="GO" id="GO:0004674">
    <property type="term" value="F:protein serine/threonine kinase activity"/>
    <property type="evidence" value="ECO:0007669"/>
    <property type="project" value="TreeGrafter"/>
</dbReference>
<dbReference type="Pfam" id="PF00069">
    <property type="entry name" value="Pkinase"/>
    <property type="match status" value="1"/>
</dbReference>
<evidence type="ECO:0000313" key="3">
    <source>
        <dbReference type="Proteomes" id="UP000183365"/>
    </source>
</evidence>
<keyword evidence="3" id="KW-1185">Reference proteome</keyword>
<dbReference type="EMBL" id="FQNF01000074">
    <property type="protein sequence ID" value="SGZ41011.1"/>
    <property type="molecule type" value="Genomic_DNA"/>
</dbReference>
<dbReference type="OrthoDB" id="68483at2759"/>
<protein>
    <recommendedName>
        <fullName evidence="1">Protein kinase domain-containing protein</fullName>
    </recommendedName>
</protein>
<gene>
    <name evidence="2" type="ORF">HGUI_03211</name>
</gene>
<organism evidence="2 3">
    <name type="scientific">Hanseniaspora guilliermondii</name>
    <dbReference type="NCBI Taxonomy" id="56406"/>
    <lineage>
        <taxon>Eukaryota</taxon>
        <taxon>Fungi</taxon>
        <taxon>Dikarya</taxon>
        <taxon>Ascomycota</taxon>
        <taxon>Saccharomycotina</taxon>
        <taxon>Saccharomycetes</taxon>
        <taxon>Saccharomycodales</taxon>
        <taxon>Saccharomycodaceae</taxon>
        <taxon>Hanseniaspora</taxon>
    </lineage>
</organism>
<evidence type="ECO:0000313" key="2">
    <source>
        <dbReference type="EMBL" id="SGZ41011.1"/>
    </source>
</evidence>
<dbReference type="GO" id="GO:0005634">
    <property type="term" value="C:nucleus"/>
    <property type="evidence" value="ECO:0007669"/>
    <property type="project" value="TreeGrafter"/>
</dbReference>
<name>A0A1L0B7E7_9ASCO</name>
<dbReference type="PANTHER" id="PTHR44167:SF24">
    <property type="entry name" value="SERINE_THREONINE-PROTEIN KINASE CHK2"/>
    <property type="match status" value="1"/>
</dbReference>
<dbReference type="AlphaFoldDB" id="A0A1L0B7E7"/>
<dbReference type="InterPro" id="IPR000719">
    <property type="entry name" value="Prot_kinase_dom"/>
</dbReference>
<dbReference type="InterPro" id="IPR011009">
    <property type="entry name" value="Kinase-like_dom_sf"/>
</dbReference>